<keyword evidence="4" id="KW-0964">Secreted</keyword>
<keyword evidence="5" id="KW-0479">Metal-binding</keyword>
<evidence type="ECO:0000259" key="11">
    <source>
        <dbReference type="Pfam" id="PF05826"/>
    </source>
</evidence>
<evidence type="ECO:0000256" key="4">
    <source>
        <dbReference type="ARBA" id="ARBA00022525"/>
    </source>
</evidence>
<dbReference type="GO" id="GO:0005576">
    <property type="term" value="C:extracellular region"/>
    <property type="evidence" value="ECO:0007669"/>
    <property type="project" value="UniProtKB-SubCell"/>
</dbReference>
<evidence type="ECO:0000256" key="6">
    <source>
        <dbReference type="ARBA" id="ARBA00022801"/>
    </source>
</evidence>
<feature type="domain" description="Phospholipase A2-like central" evidence="11">
    <location>
        <begin position="138"/>
        <end position="233"/>
    </location>
</feature>
<dbReference type="Gene3D" id="1.20.90.10">
    <property type="entry name" value="Phospholipase A2 domain"/>
    <property type="match status" value="2"/>
</dbReference>
<dbReference type="EC" id="3.1.1.4" evidence="3"/>
<dbReference type="GO" id="GO:0046872">
    <property type="term" value="F:metal ion binding"/>
    <property type="evidence" value="ECO:0007669"/>
    <property type="project" value="UniProtKB-KW"/>
</dbReference>
<evidence type="ECO:0000256" key="7">
    <source>
        <dbReference type="ARBA" id="ARBA00022837"/>
    </source>
</evidence>
<dbReference type="CDD" id="cd04704">
    <property type="entry name" value="PLA2_bee_venom_like"/>
    <property type="match status" value="1"/>
</dbReference>
<evidence type="ECO:0000256" key="8">
    <source>
        <dbReference type="ARBA" id="ARBA00023098"/>
    </source>
</evidence>
<keyword evidence="6" id="KW-0378">Hydrolase</keyword>
<keyword evidence="8" id="KW-0443">Lipid metabolism</keyword>
<evidence type="ECO:0000256" key="1">
    <source>
        <dbReference type="ARBA" id="ARBA00001913"/>
    </source>
</evidence>
<dbReference type="AlphaFoldDB" id="A0A8C3A024"/>
<dbReference type="GO" id="GO:0004623">
    <property type="term" value="F:phospholipase A2 activity"/>
    <property type="evidence" value="ECO:0007669"/>
    <property type="project" value="UniProtKB-EC"/>
</dbReference>
<dbReference type="GO" id="GO:0050482">
    <property type="term" value="P:arachidonate secretion"/>
    <property type="evidence" value="ECO:0007669"/>
    <property type="project" value="InterPro"/>
</dbReference>
<dbReference type="InterPro" id="IPR036444">
    <property type="entry name" value="PLipase_A2_dom_sf"/>
</dbReference>
<evidence type="ECO:0000313" key="13">
    <source>
        <dbReference type="Proteomes" id="UP000694565"/>
    </source>
</evidence>
<dbReference type="InterPro" id="IPR016090">
    <property type="entry name" value="PLA2-like_dom"/>
</dbReference>
<dbReference type="Proteomes" id="UP000694565">
    <property type="component" value="Unplaced"/>
</dbReference>
<evidence type="ECO:0000313" key="12">
    <source>
        <dbReference type="Ensembl" id="ENSCLMP00005033975.1"/>
    </source>
</evidence>
<reference evidence="12" key="2">
    <citation type="submission" date="2025-09" db="UniProtKB">
        <authorList>
            <consortium name="Ensembl"/>
        </authorList>
    </citation>
    <scope>IDENTIFICATION</scope>
</reference>
<evidence type="ECO:0000256" key="9">
    <source>
        <dbReference type="ARBA" id="ARBA00023157"/>
    </source>
</evidence>
<dbReference type="GeneTree" id="ENSGT00940000165179"/>
<keyword evidence="9" id="KW-1015">Disulfide bond</keyword>
<comment type="cofactor">
    <cofactor evidence="1">
        <name>Ca(2+)</name>
        <dbReference type="ChEBI" id="CHEBI:29108"/>
    </cofactor>
</comment>
<name>A0A8C3A024_CYCLU</name>
<organism evidence="12 13">
    <name type="scientific">Cyclopterus lumpus</name>
    <name type="common">Lumpsucker</name>
    <dbReference type="NCBI Taxonomy" id="8103"/>
    <lineage>
        <taxon>Eukaryota</taxon>
        <taxon>Metazoa</taxon>
        <taxon>Chordata</taxon>
        <taxon>Craniata</taxon>
        <taxon>Vertebrata</taxon>
        <taxon>Euteleostomi</taxon>
        <taxon>Actinopterygii</taxon>
        <taxon>Neopterygii</taxon>
        <taxon>Teleostei</taxon>
        <taxon>Neoteleostei</taxon>
        <taxon>Acanthomorphata</taxon>
        <taxon>Eupercaria</taxon>
        <taxon>Perciformes</taxon>
        <taxon>Cottioidei</taxon>
        <taxon>Cottales</taxon>
        <taxon>Cyclopteridae</taxon>
        <taxon>Cyclopterus</taxon>
    </lineage>
</organism>
<evidence type="ECO:0000256" key="3">
    <source>
        <dbReference type="ARBA" id="ARBA00013278"/>
    </source>
</evidence>
<protein>
    <recommendedName>
        <fullName evidence="3">phospholipase A2</fullName>
        <ecNumber evidence="3">3.1.1.4</ecNumber>
    </recommendedName>
</protein>
<dbReference type="InterPro" id="IPR033113">
    <property type="entry name" value="PLA2_histidine"/>
</dbReference>
<feature type="domain" description="Phospholipase A2-like central" evidence="11">
    <location>
        <begin position="318"/>
        <end position="363"/>
    </location>
</feature>
<dbReference type="Pfam" id="PF05826">
    <property type="entry name" value="Phospholip_A2_2"/>
    <property type="match status" value="2"/>
</dbReference>
<dbReference type="SUPFAM" id="SSF48619">
    <property type="entry name" value="Phospholipase A2, PLA2"/>
    <property type="match status" value="1"/>
</dbReference>
<sequence length="390" mass="43668">FVAQNYVICSLFLIARFCFGTSVLCSRTTRLPNGEVHHNFLRRDPEQASPSPRLYHGAWSRERALLSCAWSDDAAVVHNYVSACRERAHEFSDHPDETIDVESMLAAEDELCVCVASPGGQAGRSEVGTHQRVKRGFIVPGTLWCGSGNKAPSYADLGVFADTDSCCREHDQCKHTILSFHSQFGVFNSNIFTMSHCDCDSKFHRCLAEADDRISEVVGYTFFNLLKMHCFEFSHRLQCKERNWFGMCKEYQMALYAVVHPPSMYDSPNATEVSGNTTAPTEVVWTSNSTAAAASTLPPPSRSSHSASGKRRSECGVYKDLDGCRNKILPQQKKYGLHNPEARTLYHCNCTSRLFQTLSKQGRLTEVQTLLLGRVSRSCFLPRDCTADRM</sequence>
<comment type="subcellular location">
    <subcellularLocation>
        <location evidence="2">Secreted</location>
    </subcellularLocation>
</comment>
<evidence type="ECO:0000256" key="5">
    <source>
        <dbReference type="ARBA" id="ARBA00022723"/>
    </source>
</evidence>
<proteinExistence type="predicted"/>
<dbReference type="PROSITE" id="PS00118">
    <property type="entry name" value="PA2_HIS"/>
    <property type="match status" value="1"/>
</dbReference>
<dbReference type="Ensembl" id="ENSCLMT00005035369.1">
    <property type="protein sequence ID" value="ENSCLMP00005033975.1"/>
    <property type="gene ID" value="ENSCLMG00005016287.1"/>
</dbReference>
<dbReference type="PANTHER" id="PTHR12253">
    <property type="entry name" value="RH14732P"/>
    <property type="match status" value="1"/>
</dbReference>
<reference evidence="12" key="1">
    <citation type="submission" date="2025-08" db="UniProtKB">
        <authorList>
            <consortium name="Ensembl"/>
        </authorList>
    </citation>
    <scope>IDENTIFICATION</scope>
</reference>
<dbReference type="GO" id="GO:0006644">
    <property type="term" value="P:phospholipid metabolic process"/>
    <property type="evidence" value="ECO:0007669"/>
    <property type="project" value="InterPro"/>
</dbReference>
<keyword evidence="13" id="KW-1185">Reference proteome</keyword>
<evidence type="ECO:0000256" key="2">
    <source>
        <dbReference type="ARBA" id="ARBA00004613"/>
    </source>
</evidence>
<keyword evidence="7" id="KW-0106">Calcium</keyword>
<accession>A0A8C3A024</accession>
<evidence type="ECO:0000256" key="10">
    <source>
        <dbReference type="SAM" id="MobiDB-lite"/>
    </source>
</evidence>
<dbReference type="FunFam" id="1.20.90.10:FF:000002">
    <property type="entry name" value="Phospholipase A2 group III"/>
    <property type="match status" value="1"/>
</dbReference>
<feature type="region of interest" description="Disordered" evidence="10">
    <location>
        <begin position="291"/>
        <end position="311"/>
    </location>
</feature>